<reference evidence="3" key="1">
    <citation type="submission" date="2023-09" db="EMBL/GenBank/DDBJ databases">
        <authorList>
            <consortium name="CW5 consortium"/>
            <person name="Lu C.-W."/>
        </authorList>
    </citation>
    <scope>NUCLEOTIDE SEQUENCE</scope>
    <source>
        <strain evidence="3">KPS</strain>
    </source>
</reference>
<feature type="transmembrane region" description="Helical" evidence="1">
    <location>
        <begin position="24"/>
        <end position="42"/>
    </location>
</feature>
<sequence>MRRTIPTIRRGEAGFVMVEMTGSLLLYLIMIAAGAILVFTMMSSSKLASAQQGLMSLRMQVQQLYSGGSDYAGLDNSLATKAGLVPKSFLRGSKVVTPWGGEVALAASGDGSSFTISLSQIPQEECTKLATSQLDSWTAVSVNGNAIDKSSGTTTAAQSCNDSNTLVFTSR</sequence>
<name>A0ABY9R3L1_9BACT</name>
<proteinExistence type="predicted"/>
<dbReference type="InterPro" id="IPR014911">
    <property type="entry name" value="PilS_N"/>
</dbReference>
<accession>A0ABY9R3L1</accession>
<keyword evidence="4" id="KW-1185">Reference proteome</keyword>
<organism evidence="3 4">
    <name type="scientific">Nitratidesulfovibrio liaohensis</name>
    <dbReference type="NCBI Taxonomy" id="2604158"/>
    <lineage>
        <taxon>Bacteria</taxon>
        <taxon>Pseudomonadati</taxon>
        <taxon>Thermodesulfobacteriota</taxon>
        <taxon>Desulfovibrionia</taxon>
        <taxon>Desulfovibrionales</taxon>
        <taxon>Desulfovibrionaceae</taxon>
        <taxon>Nitratidesulfovibrio</taxon>
    </lineage>
</organism>
<dbReference type="EMBL" id="CP133659">
    <property type="protein sequence ID" value="WMW66356.1"/>
    <property type="molecule type" value="Genomic_DNA"/>
</dbReference>
<gene>
    <name evidence="3" type="ORF">KPS_000923</name>
</gene>
<protein>
    <submittedName>
        <fullName evidence="3">Pilus assembly protein PilS</fullName>
    </submittedName>
</protein>
<keyword evidence="1" id="KW-1133">Transmembrane helix</keyword>
<evidence type="ECO:0000256" key="1">
    <source>
        <dbReference type="SAM" id="Phobius"/>
    </source>
</evidence>
<dbReference type="RefSeq" id="WP_309542259.1">
    <property type="nucleotide sequence ID" value="NZ_CP133659.1"/>
</dbReference>
<dbReference type="Gene3D" id="3.30.1690.10">
    <property type="entry name" value="TcpA-like pilin"/>
    <property type="match status" value="1"/>
</dbReference>
<dbReference type="Proteomes" id="UP001180616">
    <property type="component" value="Chromosome"/>
</dbReference>
<keyword evidence="1" id="KW-0812">Transmembrane</keyword>
<feature type="domain" description="Type 4 secretion system PilS N-terminal" evidence="2">
    <location>
        <begin position="51"/>
        <end position="170"/>
    </location>
</feature>
<evidence type="ECO:0000313" key="3">
    <source>
        <dbReference type="EMBL" id="WMW66356.1"/>
    </source>
</evidence>
<dbReference type="InterPro" id="IPR045584">
    <property type="entry name" value="Pilin-like"/>
</dbReference>
<dbReference type="Pfam" id="PF08805">
    <property type="entry name" value="PilS"/>
    <property type="match status" value="1"/>
</dbReference>
<keyword evidence="1" id="KW-0472">Membrane</keyword>
<dbReference type="SUPFAM" id="SSF54523">
    <property type="entry name" value="Pili subunits"/>
    <property type="match status" value="1"/>
</dbReference>
<evidence type="ECO:0000259" key="2">
    <source>
        <dbReference type="Pfam" id="PF08805"/>
    </source>
</evidence>
<evidence type="ECO:0000313" key="4">
    <source>
        <dbReference type="Proteomes" id="UP001180616"/>
    </source>
</evidence>